<evidence type="ECO:0000256" key="1">
    <source>
        <dbReference type="SAM" id="Coils"/>
    </source>
</evidence>
<feature type="signal peptide" evidence="3">
    <location>
        <begin position="1"/>
        <end position="16"/>
    </location>
</feature>
<reference evidence="6" key="1">
    <citation type="submission" date="2017-04" db="EMBL/GenBank/DDBJ databases">
        <authorList>
            <person name="Varghese N."/>
            <person name="Submissions S."/>
        </authorList>
    </citation>
    <scope>NUCLEOTIDE SEQUENCE [LARGE SCALE GENOMIC DNA]</scope>
    <source>
        <strain evidence="6">DSM 22618</strain>
    </source>
</reference>
<dbReference type="InterPro" id="IPR016047">
    <property type="entry name" value="M23ase_b-sheet_dom"/>
</dbReference>
<keyword evidence="1" id="KW-0175">Coiled coil</keyword>
<dbReference type="PANTHER" id="PTHR21666">
    <property type="entry name" value="PEPTIDASE-RELATED"/>
    <property type="match status" value="1"/>
</dbReference>
<dbReference type="CDD" id="cd12797">
    <property type="entry name" value="M23_peptidase"/>
    <property type="match status" value="1"/>
</dbReference>
<keyword evidence="3" id="KW-0732">Signal</keyword>
<feature type="compositionally biased region" description="Basic and acidic residues" evidence="2">
    <location>
        <begin position="282"/>
        <end position="294"/>
    </location>
</feature>
<gene>
    <name evidence="5" type="ORF">SAMN02745746_01804</name>
</gene>
<evidence type="ECO:0000256" key="3">
    <source>
        <dbReference type="SAM" id="SignalP"/>
    </source>
</evidence>
<evidence type="ECO:0000313" key="6">
    <source>
        <dbReference type="Proteomes" id="UP000192920"/>
    </source>
</evidence>
<dbReference type="Gene3D" id="2.70.70.10">
    <property type="entry name" value="Glucose Permease (Domain IIA)"/>
    <property type="match status" value="1"/>
</dbReference>
<evidence type="ECO:0000259" key="4">
    <source>
        <dbReference type="Pfam" id="PF01551"/>
    </source>
</evidence>
<dbReference type="PANTHER" id="PTHR21666:SF270">
    <property type="entry name" value="MUREIN HYDROLASE ACTIVATOR ENVC"/>
    <property type="match status" value="1"/>
</dbReference>
<organism evidence="5 6">
    <name type="scientific">Pseudogulbenkiania subflava DSM 22618</name>
    <dbReference type="NCBI Taxonomy" id="1123014"/>
    <lineage>
        <taxon>Bacteria</taxon>
        <taxon>Pseudomonadati</taxon>
        <taxon>Pseudomonadota</taxon>
        <taxon>Betaproteobacteria</taxon>
        <taxon>Neisseriales</taxon>
        <taxon>Chromobacteriaceae</taxon>
        <taxon>Pseudogulbenkiania</taxon>
    </lineage>
</organism>
<feature type="chain" id="PRO_5012531686" evidence="3">
    <location>
        <begin position="17"/>
        <end position="437"/>
    </location>
</feature>
<dbReference type="SUPFAM" id="SSF51261">
    <property type="entry name" value="Duplicated hybrid motif"/>
    <property type="match status" value="1"/>
</dbReference>
<dbReference type="Gene3D" id="6.10.250.3150">
    <property type="match status" value="1"/>
</dbReference>
<keyword evidence="5" id="KW-0378">Hydrolase</keyword>
<evidence type="ECO:0000313" key="5">
    <source>
        <dbReference type="EMBL" id="SMF19623.1"/>
    </source>
</evidence>
<dbReference type="GO" id="GO:0004222">
    <property type="term" value="F:metalloendopeptidase activity"/>
    <property type="evidence" value="ECO:0007669"/>
    <property type="project" value="TreeGrafter"/>
</dbReference>
<dbReference type="EMBL" id="FXAG01000008">
    <property type="protein sequence ID" value="SMF19623.1"/>
    <property type="molecule type" value="Genomic_DNA"/>
</dbReference>
<proteinExistence type="predicted"/>
<dbReference type="Pfam" id="PF01551">
    <property type="entry name" value="Peptidase_M23"/>
    <property type="match status" value="1"/>
</dbReference>
<dbReference type="Proteomes" id="UP000192920">
    <property type="component" value="Unassembled WGS sequence"/>
</dbReference>
<feature type="domain" description="M23ase beta-sheet core" evidence="4">
    <location>
        <begin position="339"/>
        <end position="432"/>
    </location>
</feature>
<accession>A0A1Y6BMS0</accession>
<keyword evidence="6" id="KW-1185">Reference proteome</keyword>
<evidence type="ECO:0000256" key="2">
    <source>
        <dbReference type="SAM" id="MobiDB-lite"/>
    </source>
</evidence>
<feature type="region of interest" description="Disordered" evidence="2">
    <location>
        <begin position="250"/>
        <end position="300"/>
    </location>
</feature>
<feature type="coiled-coil region" evidence="1">
    <location>
        <begin position="25"/>
        <end position="108"/>
    </location>
</feature>
<name>A0A1Y6BMS0_9NEIS</name>
<dbReference type="STRING" id="1123014.SAMN02745746_01804"/>
<sequence length="437" mass="47992">MKPFLLLSLLAGAALAAPAAAPLSVAPHQQDLQQVRQEIDSLKKDIAQKQAVKQEAQSAIQASEQALQQTSKSLATLEQKQSSSAQQLAELHAQIEASQNQLKGARKRVAHVLSRQYQASRHDAMRLMLNAGDPNQTSRDLTYYTYIARAQQQLVGDLIARQGDLEAMSFQLEQELTRINSLSSQKAQEKGRIEQNREAHQQKLAALASEIRERQGKLVKLQEDQQRLSSLIEQINREIERRRREEARKLAEARQAQQEKARKAAERQRQLAAEARRHGKPAPKEAAKPVKPEPEPAVEGIADTSSAGKAFKSLQGRMRLPVSGSIAGRFGTRRAEGTTWKGLFISASPGQPVRVVADGQVVYADSLRGFGNAVIVDHGGNYLTVYTGLSAMSRSSGERVKAGEQLGSTGTLDSGEAGLYFEIRYMGRPVNPQSWAP</sequence>
<dbReference type="InterPro" id="IPR050570">
    <property type="entry name" value="Cell_wall_metabolism_enzyme"/>
</dbReference>
<dbReference type="InterPro" id="IPR011055">
    <property type="entry name" value="Dup_hybrid_motif"/>
</dbReference>
<dbReference type="RefSeq" id="WP_085276090.1">
    <property type="nucleotide sequence ID" value="NZ_FXAG01000008.1"/>
</dbReference>
<feature type="compositionally biased region" description="Basic and acidic residues" evidence="2">
    <location>
        <begin position="250"/>
        <end position="269"/>
    </location>
</feature>
<dbReference type="AlphaFoldDB" id="A0A1Y6BMS0"/>
<protein>
    <submittedName>
        <fullName evidence="5">Septal ring factor EnvC, activator of murein hydrolases AmiA and AmiB</fullName>
    </submittedName>
</protein>